<dbReference type="Proteomes" id="UP000006906">
    <property type="component" value="Chromosome 6"/>
</dbReference>
<name>A0A2K3DNZ2_CHLRE</name>
<feature type="compositionally biased region" description="Acidic residues" evidence="1">
    <location>
        <begin position="411"/>
        <end position="422"/>
    </location>
</feature>
<feature type="region of interest" description="Disordered" evidence="1">
    <location>
        <begin position="556"/>
        <end position="687"/>
    </location>
</feature>
<dbReference type="KEGG" id="cre:CHLRE_06g278145v5"/>
<evidence type="ECO:0000256" key="1">
    <source>
        <dbReference type="SAM" id="MobiDB-lite"/>
    </source>
</evidence>
<feature type="compositionally biased region" description="Low complexity" evidence="1">
    <location>
        <begin position="768"/>
        <end position="784"/>
    </location>
</feature>
<dbReference type="Gramene" id="PNW82255">
    <property type="protein sequence ID" value="PNW82255"/>
    <property type="gene ID" value="CHLRE_06g278145v5"/>
</dbReference>
<dbReference type="RefSeq" id="XP_042923802.1">
    <property type="nucleotide sequence ID" value="XM_043063096.1"/>
</dbReference>
<evidence type="ECO:0000313" key="3">
    <source>
        <dbReference type="EMBL" id="PNW82255.1"/>
    </source>
</evidence>
<feature type="compositionally biased region" description="Polar residues" evidence="1">
    <location>
        <begin position="812"/>
        <end position="821"/>
    </location>
</feature>
<organism evidence="3 4">
    <name type="scientific">Chlamydomonas reinhardtii</name>
    <name type="common">Chlamydomonas smithii</name>
    <dbReference type="NCBI Taxonomy" id="3055"/>
    <lineage>
        <taxon>Eukaryota</taxon>
        <taxon>Viridiplantae</taxon>
        <taxon>Chlorophyta</taxon>
        <taxon>core chlorophytes</taxon>
        <taxon>Chlorophyceae</taxon>
        <taxon>CS clade</taxon>
        <taxon>Chlamydomonadales</taxon>
        <taxon>Chlamydomonadaceae</taxon>
        <taxon>Chlamydomonas</taxon>
    </lineage>
</organism>
<dbReference type="Gene3D" id="3.30.40.10">
    <property type="entry name" value="Zinc/RING finger domain, C3HC4 (zinc finger)"/>
    <property type="match status" value="1"/>
</dbReference>
<feature type="compositionally biased region" description="Polar residues" evidence="1">
    <location>
        <begin position="669"/>
        <end position="680"/>
    </location>
</feature>
<dbReference type="EMBL" id="CM008967">
    <property type="protein sequence ID" value="PNW82255.1"/>
    <property type="molecule type" value="Genomic_DNA"/>
</dbReference>
<accession>A0A2K3DNZ2</accession>
<feature type="region of interest" description="Disordered" evidence="1">
    <location>
        <begin position="708"/>
        <end position="824"/>
    </location>
</feature>
<reference evidence="3 4" key="1">
    <citation type="journal article" date="2007" name="Science">
        <title>The Chlamydomonas genome reveals the evolution of key animal and plant functions.</title>
        <authorList>
            <person name="Merchant S.S."/>
            <person name="Prochnik S.E."/>
            <person name="Vallon O."/>
            <person name="Harris E.H."/>
            <person name="Karpowicz S.J."/>
            <person name="Witman G.B."/>
            <person name="Terry A."/>
            <person name="Salamov A."/>
            <person name="Fritz-Laylin L.K."/>
            <person name="Marechal-Drouard L."/>
            <person name="Marshall W.F."/>
            <person name="Qu L.H."/>
            <person name="Nelson D.R."/>
            <person name="Sanderfoot A.A."/>
            <person name="Spalding M.H."/>
            <person name="Kapitonov V.V."/>
            <person name="Ren Q."/>
            <person name="Ferris P."/>
            <person name="Lindquist E."/>
            <person name="Shapiro H."/>
            <person name="Lucas S.M."/>
            <person name="Grimwood J."/>
            <person name="Schmutz J."/>
            <person name="Cardol P."/>
            <person name="Cerutti H."/>
            <person name="Chanfreau G."/>
            <person name="Chen C.L."/>
            <person name="Cognat V."/>
            <person name="Croft M.T."/>
            <person name="Dent R."/>
            <person name="Dutcher S."/>
            <person name="Fernandez E."/>
            <person name="Fukuzawa H."/>
            <person name="Gonzalez-Ballester D."/>
            <person name="Gonzalez-Halphen D."/>
            <person name="Hallmann A."/>
            <person name="Hanikenne M."/>
            <person name="Hippler M."/>
            <person name="Inwood W."/>
            <person name="Jabbari K."/>
            <person name="Kalanon M."/>
            <person name="Kuras R."/>
            <person name="Lefebvre P.A."/>
            <person name="Lemaire S.D."/>
            <person name="Lobanov A.V."/>
            <person name="Lohr M."/>
            <person name="Manuell A."/>
            <person name="Meier I."/>
            <person name="Mets L."/>
            <person name="Mittag M."/>
            <person name="Mittelmeier T."/>
            <person name="Moroney J.V."/>
            <person name="Moseley J."/>
            <person name="Napoli C."/>
            <person name="Nedelcu A.M."/>
            <person name="Niyogi K."/>
            <person name="Novoselov S.V."/>
            <person name="Paulsen I.T."/>
            <person name="Pazour G."/>
            <person name="Purton S."/>
            <person name="Ral J.P."/>
            <person name="Riano-Pachon D.M."/>
            <person name="Riekhof W."/>
            <person name="Rymarquis L."/>
            <person name="Schroda M."/>
            <person name="Stern D."/>
            <person name="Umen J."/>
            <person name="Willows R."/>
            <person name="Wilson N."/>
            <person name="Zimmer S.L."/>
            <person name="Allmer J."/>
            <person name="Balk J."/>
            <person name="Bisova K."/>
            <person name="Chen C.J."/>
            <person name="Elias M."/>
            <person name="Gendler K."/>
            <person name="Hauser C."/>
            <person name="Lamb M.R."/>
            <person name="Ledford H."/>
            <person name="Long J.C."/>
            <person name="Minagawa J."/>
            <person name="Page M.D."/>
            <person name="Pan J."/>
            <person name="Pootakham W."/>
            <person name="Roje S."/>
            <person name="Rose A."/>
            <person name="Stahlberg E."/>
            <person name="Terauchi A.M."/>
            <person name="Yang P."/>
            <person name="Ball S."/>
            <person name="Bowler C."/>
            <person name="Dieckmann C.L."/>
            <person name="Gladyshev V.N."/>
            <person name="Green P."/>
            <person name="Jorgensen R."/>
            <person name="Mayfield S."/>
            <person name="Mueller-Roeber B."/>
            <person name="Rajamani S."/>
            <person name="Sayre R.T."/>
            <person name="Brokstein P."/>
            <person name="Dubchak I."/>
            <person name="Goodstein D."/>
            <person name="Hornick L."/>
            <person name="Huang Y.W."/>
            <person name="Jhaveri J."/>
            <person name="Luo Y."/>
            <person name="Martinez D."/>
            <person name="Ngau W.C."/>
            <person name="Otillar B."/>
            <person name="Poliakov A."/>
            <person name="Porter A."/>
            <person name="Szajkowski L."/>
            <person name="Werner G."/>
            <person name="Zhou K."/>
            <person name="Grigoriev I.V."/>
            <person name="Rokhsar D.S."/>
            <person name="Grossman A.R."/>
        </authorList>
    </citation>
    <scope>NUCLEOTIDE SEQUENCE [LARGE SCALE GENOMIC DNA]</scope>
    <source>
        <strain evidence="4">CC-503</strain>
    </source>
</reference>
<feature type="signal peptide" evidence="2">
    <location>
        <begin position="1"/>
        <end position="26"/>
    </location>
</feature>
<feature type="region of interest" description="Disordered" evidence="1">
    <location>
        <begin position="361"/>
        <end position="455"/>
    </location>
</feature>
<protein>
    <submittedName>
        <fullName evidence="3">Uncharacterized protein</fullName>
    </submittedName>
</protein>
<keyword evidence="2" id="KW-0732">Signal</keyword>
<evidence type="ECO:0000313" key="4">
    <source>
        <dbReference type="Proteomes" id="UP000006906"/>
    </source>
</evidence>
<feature type="compositionally biased region" description="Low complexity" evidence="1">
    <location>
        <begin position="920"/>
        <end position="934"/>
    </location>
</feature>
<feature type="compositionally biased region" description="Low complexity" evidence="1">
    <location>
        <begin position="423"/>
        <end position="455"/>
    </location>
</feature>
<feature type="compositionally biased region" description="Gly residues" evidence="1">
    <location>
        <begin position="713"/>
        <end position="734"/>
    </location>
</feature>
<feature type="compositionally biased region" description="Basic residues" evidence="1">
    <location>
        <begin position="581"/>
        <end position="600"/>
    </location>
</feature>
<feature type="region of interest" description="Disordered" evidence="1">
    <location>
        <begin position="848"/>
        <end position="934"/>
    </location>
</feature>
<feature type="compositionally biased region" description="Gly residues" evidence="1">
    <location>
        <begin position="645"/>
        <end position="655"/>
    </location>
</feature>
<dbReference type="OrthoDB" id="550553at2759"/>
<feature type="compositionally biased region" description="Low complexity" evidence="1">
    <location>
        <begin position="556"/>
        <end position="580"/>
    </location>
</feature>
<feature type="region of interest" description="Disordered" evidence="1">
    <location>
        <begin position="471"/>
        <end position="491"/>
    </location>
</feature>
<dbReference type="InParanoid" id="A0A2K3DNZ2"/>
<gene>
    <name evidence="3" type="ORF">CHLRE_06g278145v5</name>
</gene>
<dbReference type="GeneID" id="66053692"/>
<evidence type="ECO:0000256" key="2">
    <source>
        <dbReference type="SAM" id="SignalP"/>
    </source>
</evidence>
<dbReference type="InterPro" id="IPR013083">
    <property type="entry name" value="Znf_RING/FYVE/PHD"/>
</dbReference>
<keyword evidence="4" id="KW-1185">Reference proteome</keyword>
<proteinExistence type="predicted"/>
<dbReference type="AlphaFoldDB" id="A0A2K3DNZ2"/>
<feature type="chain" id="PRO_5014431541" evidence="2">
    <location>
        <begin position="27"/>
        <end position="1134"/>
    </location>
</feature>
<feature type="compositionally biased region" description="Low complexity" evidence="1">
    <location>
        <begin position="602"/>
        <end position="612"/>
    </location>
</feature>
<sequence>MWTRTSLLTAGCVALAFLALLLPLDATTIPPAAITDTPDYAQLVERSSNRAFFTRFLGSSAASSSRGDSSLTRLRSWPAFSQASFEWNVSLKASSSLVTSKLFVAGGVVWALWLDLDGNSTRARAHGHDTVGVMLAASWASGWAEDEVVAVSVRVALPAADKNLPGRMQVPPDVAATLTRNASGMWAADLSRGLLERGLLGGGPDWLLLRLHLLNVTVRWREDGGHPEAAFSRAVREQVSAALGADGYGVREEFDAAVRTAVVVTESEEGTATGAASTYTWRGATYTANAVGELLWWLVHANLQCHGLDERDAYIKMEAVVAACDIRVGRLKAHPKVQVVAAPTSGAVRYLDDQGDDLVRYSLPCRRPDTAGSSSSSGSAGSSSSSTAGGGGQRRSGQERAGYEYGAGGGEGEDVHDGEEGEVAAASGQGDGAAAAGGNEHVSSGSAGTSGAASTAASDWAQWQQLWAEAAAASGRGKPGGPPGASPAGGGVGDSAVLAEAVALLGVFSPWVLAPCLALVVLQQARLAYTWWASGGATAAVRAVLRRALTSGSPAAAASPAEAAEPAGRAAAAGAAWPAAGKRHGGHAPHRSDHTHHGHSGGKLQSQSSGGSEHSHAPPTQAGGRGVQAAGGDRHGRGAASSTGGSAGAGGGKGPGSPPPGAASKRGLGSSTPGQLTRGGSKSARGMAADLASDGAAAAAATQPDAAAAGAGPAAGVGQEGGQGSIGGSGGGGWWSRLWQPRSLARPAAPTQQESVVTAGDKGGARNGAGAPPAEQGEEQAPPATEGSAIRDGKKPAQPQGAEPVRRGTKVKASSLSTAVPQPTPLIPGAADALAEAAAAARGPVGNAAEAATPSVGGSAATVRTSAAGPLRPHTPPPHDSQRQAPPVSAEHASTPAALEAVPSVPSVDGRAGEGSGTDAASPPGAPRPRSQLQPFASDAGAAAAALAAAAAASTASGAVLTPRNSGPLTSISSGSGYGSGPHAPLLSTGGASGGFGSAATAAGSRGRVFTQPWSLAVLAEMAGEAAVGGGPGGGGLGGGAGGLALQYACLMCRDGPREHGFLHGGSVHVGVCGECAGRLVMATAAAGAAAAGAGQGEGGAGAVAGAAPGSGAGCGVVCPVCMQPADRLVEVIL</sequence>
<feature type="compositionally biased region" description="Low complexity" evidence="1">
    <location>
        <begin position="370"/>
        <end position="387"/>
    </location>
</feature>